<proteinExistence type="predicted"/>
<sequence>MATPGTTKALSLSFGVEVELLMPWLFVDQKDPHEHVEGIPPAFRVERARVERNVYGTDSPVCAAAEIIFNDLRDTLEGLGLASSLAETHLQDDGYSAVVLQGYEDWEIEDDGSLYQRKSLGYEENFPFYGPIQQWVSLEIQSPVEYATPEAFEAIKYALRVLTQRYRMRVNDTCSVHVHVGQGIERLPLDMIRRIAGLSWAADLLLFTLHNPLRRANIYCQPIREYSNMAKGVEVEPAHAGGAGSDPIAWDCLRYLGTNVRHGEEPITWREENRKEETIEAFEKSRQPFHFGPFIQGGDSNSSSQSGTVSPSGCSPRCNKPNNISSPPGGPANQRGSPSDLDEALSRRAGLVTSPSQGDSSYRHESPWTRACPKMALPRYTATELQELVGRLRRRTGVDIYSVIPARAEGDIGVFEGVRQIFDAPSSCCVSRLLSGSEARGSISFNNYCCRAINTTAQQKRTIEFRMGEGCLDDWVGTWAAVCVGLVHFAMYAPVEEYLSVLTRCDLAAKQDGSYDVLDLLDDLCLFEEAEIAEKRILRHSKNWDVKFVG</sequence>
<dbReference type="Proteomes" id="UP000294003">
    <property type="component" value="Unassembled WGS sequence"/>
</dbReference>
<evidence type="ECO:0000313" key="3">
    <source>
        <dbReference type="Proteomes" id="UP000294003"/>
    </source>
</evidence>
<feature type="region of interest" description="Disordered" evidence="1">
    <location>
        <begin position="290"/>
        <end position="367"/>
    </location>
</feature>
<evidence type="ECO:0000256" key="1">
    <source>
        <dbReference type="SAM" id="MobiDB-lite"/>
    </source>
</evidence>
<evidence type="ECO:0000313" key="2">
    <source>
        <dbReference type="EMBL" id="RYO85486.1"/>
    </source>
</evidence>
<dbReference type="EMBL" id="QJNS01000136">
    <property type="protein sequence ID" value="RYO85486.1"/>
    <property type="molecule type" value="Genomic_DNA"/>
</dbReference>
<comment type="caution">
    <text evidence="2">The sequence shown here is derived from an EMBL/GenBank/DDBJ whole genome shotgun (WGS) entry which is preliminary data.</text>
</comment>
<gene>
    <name evidence="2" type="ORF">DL762_005176</name>
</gene>
<keyword evidence="3" id="KW-1185">Reference proteome</keyword>
<dbReference type="PANTHER" id="PTHR36847:SF1">
    <property type="entry name" value="AMIDOLIGASE ENZYME"/>
    <property type="match status" value="1"/>
</dbReference>
<accession>A0ABY0H5N9</accession>
<name>A0ABY0H5N9_9PEZI</name>
<reference evidence="2 3" key="1">
    <citation type="submission" date="2018-06" db="EMBL/GenBank/DDBJ databases">
        <title>Complete Genomes of Monosporascus.</title>
        <authorList>
            <person name="Robinson A.J."/>
            <person name="Natvig D.O."/>
        </authorList>
    </citation>
    <scope>NUCLEOTIDE SEQUENCE [LARGE SCALE GENOMIC DNA]</scope>
    <source>
        <strain evidence="2 3">CBS 609.92</strain>
    </source>
</reference>
<organism evidence="2 3">
    <name type="scientific">Monosporascus cannonballus</name>
    <dbReference type="NCBI Taxonomy" id="155416"/>
    <lineage>
        <taxon>Eukaryota</taxon>
        <taxon>Fungi</taxon>
        <taxon>Dikarya</taxon>
        <taxon>Ascomycota</taxon>
        <taxon>Pezizomycotina</taxon>
        <taxon>Sordariomycetes</taxon>
        <taxon>Xylariomycetidae</taxon>
        <taxon>Xylariales</taxon>
        <taxon>Xylariales incertae sedis</taxon>
        <taxon>Monosporascus</taxon>
    </lineage>
</organism>
<dbReference type="InterPro" id="IPR022025">
    <property type="entry name" value="Amidoligase_2"/>
</dbReference>
<protein>
    <recommendedName>
        <fullName evidence="4">Amidoligase enzyme</fullName>
    </recommendedName>
</protein>
<evidence type="ECO:0008006" key="4">
    <source>
        <dbReference type="Google" id="ProtNLM"/>
    </source>
</evidence>
<dbReference type="PANTHER" id="PTHR36847">
    <property type="entry name" value="AMIDOLIGASE ENZYME"/>
    <property type="match status" value="1"/>
</dbReference>
<feature type="compositionally biased region" description="Low complexity" evidence="1">
    <location>
        <begin position="297"/>
        <end position="315"/>
    </location>
</feature>
<dbReference type="Pfam" id="PF12224">
    <property type="entry name" value="Amidoligase_2"/>
    <property type="match status" value="1"/>
</dbReference>